<gene>
    <name evidence="1" type="ORF">CK820_G0047359</name>
</gene>
<evidence type="ECO:0000313" key="1">
    <source>
        <dbReference type="EMBL" id="PNI22430.1"/>
    </source>
</evidence>
<dbReference type="Proteomes" id="UP000236370">
    <property type="component" value="Unassembled WGS sequence"/>
</dbReference>
<dbReference type="SMR" id="A0A2J8JI29"/>
<organism evidence="1 2">
    <name type="scientific">Pan troglodytes</name>
    <name type="common">Chimpanzee</name>
    <dbReference type="NCBI Taxonomy" id="9598"/>
    <lineage>
        <taxon>Eukaryota</taxon>
        <taxon>Metazoa</taxon>
        <taxon>Chordata</taxon>
        <taxon>Craniata</taxon>
        <taxon>Vertebrata</taxon>
        <taxon>Euteleostomi</taxon>
        <taxon>Mammalia</taxon>
        <taxon>Eutheria</taxon>
        <taxon>Euarchontoglires</taxon>
        <taxon>Primates</taxon>
        <taxon>Haplorrhini</taxon>
        <taxon>Catarrhini</taxon>
        <taxon>Hominidae</taxon>
        <taxon>Pan</taxon>
    </lineage>
</organism>
<reference evidence="1 2" key="1">
    <citation type="submission" date="2017-12" db="EMBL/GenBank/DDBJ databases">
        <title>High-resolution comparative analysis of great ape genomes.</title>
        <authorList>
            <person name="Pollen A."/>
            <person name="Hastie A."/>
            <person name="Hormozdiari F."/>
            <person name="Dougherty M."/>
            <person name="Liu R."/>
            <person name="Chaisson M."/>
            <person name="Hoppe E."/>
            <person name="Hill C."/>
            <person name="Pang A."/>
            <person name="Hillier L."/>
            <person name="Baker C."/>
            <person name="Armstrong J."/>
            <person name="Shendure J."/>
            <person name="Paten B."/>
            <person name="Wilson R."/>
            <person name="Chao H."/>
            <person name="Schneider V."/>
            <person name="Ventura M."/>
            <person name="Kronenberg Z."/>
            <person name="Murali S."/>
            <person name="Gordon D."/>
            <person name="Cantsilieris S."/>
            <person name="Munson K."/>
            <person name="Nelson B."/>
            <person name="Raja A."/>
            <person name="Underwood J."/>
            <person name="Diekhans M."/>
            <person name="Fiddes I."/>
            <person name="Haussler D."/>
            <person name="Eichler E."/>
        </authorList>
    </citation>
    <scope>NUCLEOTIDE SEQUENCE [LARGE SCALE GENOMIC DNA]</scope>
    <source>
        <strain evidence="1">Yerkes chimp pedigree #C0471</strain>
    </source>
</reference>
<proteinExistence type="predicted"/>
<sequence length="59" mass="7011">ERLTRLLDLKNNRIKQLEERAPYPLTDRQLSFPSRTAQRCCLWHPTVVVMFGNTASPWR</sequence>
<name>A0A2J8JI29_PANTR</name>
<feature type="non-terminal residue" evidence="1">
    <location>
        <position position="1"/>
    </location>
</feature>
<comment type="caution">
    <text evidence="1">The sequence shown here is derived from an EMBL/GenBank/DDBJ whole genome shotgun (WGS) entry which is preliminary data.</text>
</comment>
<evidence type="ECO:0000313" key="2">
    <source>
        <dbReference type="Proteomes" id="UP000236370"/>
    </source>
</evidence>
<dbReference type="AlphaFoldDB" id="A0A2J8JI29"/>
<dbReference type="EMBL" id="NBAG03000456">
    <property type="protein sequence ID" value="PNI22430.1"/>
    <property type="molecule type" value="Genomic_DNA"/>
</dbReference>
<protein>
    <submittedName>
        <fullName evidence="1">RPGRIP1 isoform 12</fullName>
    </submittedName>
</protein>
<accession>A0A2J8JI29</accession>